<proteinExistence type="predicted"/>
<evidence type="ECO:0000313" key="2">
    <source>
        <dbReference type="EMBL" id="KAA8892960.1"/>
    </source>
</evidence>
<organism evidence="2 3">
    <name type="scientific">Sphaerosporella brunnea</name>
    <dbReference type="NCBI Taxonomy" id="1250544"/>
    <lineage>
        <taxon>Eukaryota</taxon>
        <taxon>Fungi</taxon>
        <taxon>Dikarya</taxon>
        <taxon>Ascomycota</taxon>
        <taxon>Pezizomycotina</taxon>
        <taxon>Pezizomycetes</taxon>
        <taxon>Pezizales</taxon>
        <taxon>Pyronemataceae</taxon>
        <taxon>Sphaerosporella</taxon>
    </lineage>
</organism>
<keyword evidence="3" id="KW-1185">Reference proteome</keyword>
<gene>
    <name evidence="2" type="ORF">FN846DRAFT_896399</name>
</gene>
<feature type="compositionally biased region" description="Polar residues" evidence="1">
    <location>
        <begin position="236"/>
        <end position="248"/>
    </location>
</feature>
<accession>A0A5J5ECM7</accession>
<dbReference type="InParanoid" id="A0A5J5ECM7"/>
<dbReference type="EMBL" id="VXIS01000536">
    <property type="protein sequence ID" value="KAA8892960.1"/>
    <property type="molecule type" value="Genomic_DNA"/>
</dbReference>
<feature type="region of interest" description="Disordered" evidence="1">
    <location>
        <begin position="227"/>
        <end position="248"/>
    </location>
</feature>
<name>A0A5J5ECM7_9PEZI</name>
<reference evidence="2 3" key="1">
    <citation type="submission" date="2019-09" db="EMBL/GenBank/DDBJ databases">
        <title>Draft genome of the ectomycorrhizal ascomycete Sphaerosporella brunnea.</title>
        <authorList>
            <consortium name="DOE Joint Genome Institute"/>
            <person name="Benucci G.M."/>
            <person name="Marozzi G."/>
            <person name="Antonielli L."/>
            <person name="Sanchez S."/>
            <person name="Marco P."/>
            <person name="Wang X."/>
            <person name="Falini L.B."/>
            <person name="Barry K."/>
            <person name="Haridas S."/>
            <person name="Lipzen A."/>
            <person name="Labutti K."/>
            <person name="Grigoriev I.V."/>
            <person name="Murat C."/>
            <person name="Martin F."/>
            <person name="Albertini E."/>
            <person name="Donnini D."/>
            <person name="Bonito G."/>
        </authorList>
    </citation>
    <scope>NUCLEOTIDE SEQUENCE [LARGE SCALE GENOMIC DNA]</scope>
    <source>
        <strain evidence="2 3">Sb_GMNB300</strain>
    </source>
</reference>
<comment type="caution">
    <text evidence="2">The sequence shown here is derived from an EMBL/GenBank/DDBJ whole genome shotgun (WGS) entry which is preliminary data.</text>
</comment>
<evidence type="ECO:0000256" key="1">
    <source>
        <dbReference type="SAM" id="MobiDB-lite"/>
    </source>
</evidence>
<dbReference type="AlphaFoldDB" id="A0A5J5ECM7"/>
<evidence type="ECO:0000313" key="3">
    <source>
        <dbReference type="Proteomes" id="UP000326924"/>
    </source>
</evidence>
<dbReference type="Proteomes" id="UP000326924">
    <property type="component" value="Unassembled WGS sequence"/>
</dbReference>
<protein>
    <submittedName>
        <fullName evidence="2">Uncharacterized protein</fullName>
    </submittedName>
</protein>
<sequence length="248" mass="28353">MPDQQKPERWCHRSNKHRFVTVLPKPGGNCHRCHAGEVRRGHETAMQWLQSSNTTACTVRRVRLYNCLSLPDTDQLACHYQMRNTPPRVLTEFPIVDDIESFRAILGAIFSMQGLYPEHSPFEIDDKNLAPEVNPTVYPIYAGKWQLAGHCQLYLYGDDLPCDVSNRLETLMDVVDPKETVREIAYSVMCEIPDSDQFAYVHATTTILDNGFTVHFVCFSDLASRDKCNPERDTPWANSSTRKQQNAC</sequence>